<keyword evidence="3" id="KW-1185">Reference proteome</keyword>
<dbReference type="EMBL" id="CAUOFW020010335">
    <property type="protein sequence ID" value="CAK9188163.1"/>
    <property type="molecule type" value="Genomic_DNA"/>
</dbReference>
<comment type="caution">
    <text evidence="2">The sequence shown here is derived from an EMBL/GenBank/DDBJ whole genome shotgun (WGS) entry which is preliminary data.</text>
</comment>
<organism evidence="2 3">
    <name type="scientific">Ilex paraguariensis</name>
    <name type="common">yerba mate</name>
    <dbReference type="NCBI Taxonomy" id="185542"/>
    <lineage>
        <taxon>Eukaryota</taxon>
        <taxon>Viridiplantae</taxon>
        <taxon>Streptophyta</taxon>
        <taxon>Embryophyta</taxon>
        <taxon>Tracheophyta</taxon>
        <taxon>Spermatophyta</taxon>
        <taxon>Magnoliopsida</taxon>
        <taxon>eudicotyledons</taxon>
        <taxon>Gunneridae</taxon>
        <taxon>Pentapetalae</taxon>
        <taxon>asterids</taxon>
        <taxon>campanulids</taxon>
        <taxon>Aquifoliales</taxon>
        <taxon>Aquifoliaceae</taxon>
        <taxon>Ilex</taxon>
    </lineage>
</organism>
<dbReference type="Proteomes" id="UP001642360">
    <property type="component" value="Unassembled WGS sequence"/>
</dbReference>
<proteinExistence type="predicted"/>
<feature type="region of interest" description="Disordered" evidence="1">
    <location>
        <begin position="1"/>
        <end position="43"/>
    </location>
</feature>
<name>A0ABC8V4A8_9AQUA</name>
<reference evidence="2 3" key="1">
    <citation type="submission" date="2024-02" db="EMBL/GenBank/DDBJ databases">
        <authorList>
            <person name="Vignale AGUSTIN F."/>
            <person name="Sosa J E."/>
            <person name="Modenutti C."/>
        </authorList>
    </citation>
    <scope>NUCLEOTIDE SEQUENCE [LARGE SCALE GENOMIC DNA]</scope>
</reference>
<feature type="compositionally biased region" description="Polar residues" evidence="1">
    <location>
        <begin position="1"/>
        <end position="11"/>
    </location>
</feature>
<evidence type="ECO:0000313" key="2">
    <source>
        <dbReference type="EMBL" id="CAK9188163.1"/>
    </source>
</evidence>
<sequence length="136" mass="14672">MGPVSSPQARTGSRKRAEEAGPSKGEPRKKKKHDPQTKGIKSKNVTCERQVDKPTLEAHNDMVRAIEGHGLHFWFQAVEGFIELGLNLWILLKIAPAQGLLKLNIDGASKGNPGLSGGGAILGNQWGQFVLGGSYY</sequence>
<evidence type="ECO:0000313" key="3">
    <source>
        <dbReference type="Proteomes" id="UP001642360"/>
    </source>
</evidence>
<dbReference type="AlphaFoldDB" id="A0ABC8V4A8"/>
<evidence type="ECO:0000256" key="1">
    <source>
        <dbReference type="SAM" id="MobiDB-lite"/>
    </source>
</evidence>
<protein>
    <submittedName>
        <fullName evidence="2">Uncharacterized protein</fullName>
    </submittedName>
</protein>
<gene>
    <name evidence="2" type="ORF">ILEXP_LOCUS58815</name>
</gene>
<accession>A0ABC8V4A8</accession>